<dbReference type="InterPro" id="IPR032675">
    <property type="entry name" value="LRR_dom_sf"/>
</dbReference>
<accession>A0AAN8N6L8</accession>
<dbReference type="SUPFAM" id="SSF52047">
    <property type="entry name" value="RNI-like"/>
    <property type="match status" value="1"/>
</dbReference>
<protein>
    <recommendedName>
        <fullName evidence="3">F-box domain-containing protein</fullName>
    </recommendedName>
</protein>
<dbReference type="Proteomes" id="UP001307849">
    <property type="component" value="Unassembled WGS sequence"/>
</dbReference>
<reference evidence="1 2" key="1">
    <citation type="submission" date="2019-10" db="EMBL/GenBank/DDBJ databases">
        <authorList>
            <person name="Palmer J.M."/>
        </authorList>
    </citation>
    <scope>NUCLEOTIDE SEQUENCE [LARGE SCALE GENOMIC DNA]</scope>
    <source>
        <strain evidence="1 2">TWF506</strain>
    </source>
</reference>
<evidence type="ECO:0000313" key="2">
    <source>
        <dbReference type="Proteomes" id="UP001307849"/>
    </source>
</evidence>
<organism evidence="1 2">
    <name type="scientific">Arthrobotrys conoides</name>
    <dbReference type="NCBI Taxonomy" id="74498"/>
    <lineage>
        <taxon>Eukaryota</taxon>
        <taxon>Fungi</taxon>
        <taxon>Dikarya</taxon>
        <taxon>Ascomycota</taxon>
        <taxon>Pezizomycotina</taxon>
        <taxon>Orbiliomycetes</taxon>
        <taxon>Orbiliales</taxon>
        <taxon>Orbiliaceae</taxon>
        <taxon>Arthrobotrys</taxon>
    </lineage>
</organism>
<evidence type="ECO:0008006" key="3">
    <source>
        <dbReference type="Google" id="ProtNLM"/>
    </source>
</evidence>
<keyword evidence="2" id="KW-1185">Reference proteome</keyword>
<evidence type="ECO:0000313" key="1">
    <source>
        <dbReference type="EMBL" id="KAK6506366.1"/>
    </source>
</evidence>
<proteinExistence type="predicted"/>
<dbReference type="AlphaFoldDB" id="A0AAN8N6L8"/>
<name>A0AAN8N6L8_9PEZI</name>
<dbReference type="EMBL" id="JAVHJM010000009">
    <property type="protein sequence ID" value="KAK6506366.1"/>
    <property type="molecule type" value="Genomic_DNA"/>
</dbReference>
<gene>
    <name evidence="1" type="ORF">TWF506_011281</name>
</gene>
<comment type="caution">
    <text evidence="1">The sequence shown here is derived from an EMBL/GenBank/DDBJ whole genome shotgun (WGS) entry which is preliminary data.</text>
</comment>
<dbReference type="Gene3D" id="3.80.10.10">
    <property type="entry name" value="Ribonuclease Inhibitor"/>
    <property type="match status" value="1"/>
</dbReference>
<sequence length="588" mass="67704">MFLPPEILLGILEELKTDRSTLHNLRLVDKYFCQLATDILFGDFSIHYGFRHSVPQMKAIINYPGLQPYIRSLHLPSESFFPIARNFTLREGAIYRFPWSRDLSKEVNPPAQNNCYEQQTDSKNYRAYLEVPTNRNAKFSFQVKRYENEYNKYTKTLTEFLKKCVNLRAIHITNGLGFEAERSRAWCSMIKSDVFPILAESEVKRLDISVASGNCLSKIIGEYGLDAADRSGQLPVLSSITSLSIELGFEGYYDPISDAGRSKTLSCFISSMPKLASFSIKNTRQKQRQLEMLPTQCTQNNITSLTLGCMYFTEESLGSFRAAISSMLSLTSLTLDTIVLSSSADPQLDIYPERKLPRDIYPDPEPTDNPFCLFDPDSTGGLINPFAPTQLTSNFNFDLFLGEENLREIPTYAPNFSGPFGWKIIFDMFRERLPQLTEFSFKRLAYTTTRRLNETNVILFIPVQDREHYNRRDFQRFARGTRNMELISTLEGDYLALESLRNAVNQKRHKYGLAELKCESKSEGFGSMSFENETGHLSEEIPGFEHQTKNKRVILIPYDILWYDSRSYNPPGAFPPTEDENLHYWRIW</sequence>